<dbReference type="CDD" id="cd00487">
    <property type="entry name" value="Pep_deformylase"/>
    <property type="match status" value="1"/>
</dbReference>
<organism evidence="8 9">
    <name type="scientific">Arthrobacter echini</name>
    <dbReference type="NCBI Taxonomy" id="1529066"/>
    <lineage>
        <taxon>Bacteria</taxon>
        <taxon>Bacillati</taxon>
        <taxon>Actinomycetota</taxon>
        <taxon>Actinomycetes</taxon>
        <taxon>Micrococcales</taxon>
        <taxon>Micrococcaceae</taxon>
        <taxon>Arthrobacter</taxon>
    </lineage>
</organism>
<dbReference type="PIRSF" id="PIRSF004749">
    <property type="entry name" value="Pep_def"/>
    <property type="match status" value="1"/>
</dbReference>
<dbReference type="InterPro" id="IPR036821">
    <property type="entry name" value="Peptide_deformylase_sf"/>
</dbReference>
<comment type="cofactor">
    <cofactor evidence="6">
        <name>Fe(2+)</name>
        <dbReference type="ChEBI" id="CHEBI:29033"/>
    </cofactor>
    <text evidence="6">Binds 1 Fe(2+) ion.</text>
</comment>
<evidence type="ECO:0000256" key="6">
    <source>
        <dbReference type="HAMAP-Rule" id="MF_00163"/>
    </source>
</evidence>
<evidence type="ECO:0000256" key="1">
    <source>
        <dbReference type="ARBA" id="ARBA00010759"/>
    </source>
</evidence>
<keyword evidence="9" id="KW-1185">Reference proteome</keyword>
<sequence>MAVHPITIAGEPVLHRRARTVESFDAGLRTLVEDMFETMDAANGVGLAAPQIGVGLRVFVYGMENDDDVPARGVLVNPTIVTSKIPGSEPDPDDESEGCLSVPGESFPLTRASWARVSGFDGDGAPLEFEATDWFARCMQHEYDHLDGKLFVDRLTSRYQRKARRTIRNNGWGVPGLTWLPGVDPDPFGH</sequence>
<feature type="region of interest" description="Disordered" evidence="7">
    <location>
        <begin position="83"/>
        <end position="104"/>
    </location>
</feature>
<reference evidence="8 9" key="1">
    <citation type="submission" date="2019-04" db="EMBL/GenBank/DDBJ databases">
        <authorList>
            <person name="Liu Q."/>
            <person name="Xin Y.-H."/>
        </authorList>
    </citation>
    <scope>NUCLEOTIDE SEQUENCE [LARGE SCALE GENOMIC DNA]</scope>
    <source>
        <strain evidence="8 9">AM23</strain>
    </source>
</reference>
<feature type="active site" evidence="6">
    <location>
        <position position="142"/>
    </location>
</feature>
<evidence type="ECO:0000256" key="5">
    <source>
        <dbReference type="ARBA" id="ARBA00023004"/>
    </source>
</evidence>
<dbReference type="Gene3D" id="3.90.45.10">
    <property type="entry name" value="Peptide deformylase"/>
    <property type="match status" value="1"/>
</dbReference>
<dbReference type="AlphaFoldDB" id="A0A4S5E626"/>
<dbReference type="EC" id="3.5.1.88" evidence="6"/>
<dbReference type="PANTHER" id="PTHR10458:SF2">
    <property type="entry name" value="PEPTIDE DEFORMYLASE, MITOCHONDRIAL"/>
    <property type="match status" value="1"/>
</dbReference>
<feature type="binding site" evidence="6">
    <location>
        <position position="99"/>
    </location>
    <ligand>
        <name>Fe cation</name>
        <dbReference type="ChEBI" id="CHEBI:24875"/>
    </ligand>
</feature>
<comment type="caution">
    <text evidence="8">The sequence shown here is derived from an EMBL/GenBank/DDBJ whole genome shotgun (WGS) entry which is preliminary data.</text>
</comment>
<dbReference type="EMBL" id="SSWH01000004">
    <property type="protein sequence ID" value="THJ66984.1"/>
    <property type="molecule type" value="Genomic_DNA"/>
</dbReference>
<evidence type="ECO:0000256" key="2">
    <source>
        <dbReference type="ARBA" id="ARBA00022723"/>
    </source>
</evidence>
<dbReference type="PRINTS" id="PR01576">
    <property type="entry name" value="PDEFORMYLASE"/>
</dbReference>
<dbReference type="SUPFAM" id="SSF56420">
    <property type="entry name" value="Peptide deformylase"/>
    <property type="match status" value="1"/>
</dbReference>
<accession>A0A4S5E626</accession>
<keyword evidence="4 6" id="KW-0648">Protein biosynthesis</keyword>
<evidence type="ECO:0000313" key="9">
    <source>
        <dbReference type="Proteomes" id="UP000305233"/>
    </source>
</evidence>
<keyword evidence="2 6" id="KW-0479">Metal-binding</keyword>
<dbReference type="PANTHER" id="PTHR10458">
    <property type="entry name" value="PEPTIDE DEFORMYLASE"/>
    <property type="match status" value="1"/>
</dbReference>
<evidence type="ECO:0000313" key="8">
    <source>
        <dbReference type="EMBL" id="THJ66984.1"/>
    </source>
</evidence>
<dbReference type="NCBIfam" id="TIGR00079">
    <property type="entry name" value="pept_deformyl"/>
    <property type="match status" value="1"/>
</dbReference>
<evidence type="ECO:0000256" key="4">
    <source>
        <dbReference type="ARBA" id="ARBA00022917"/>
    </source>
</evidence>
<dbReference type="RefSeq" id="WP_136453576.1">
    <property type="nucleotide sequence ID" value="NZ_SSWH01000004.1"/>
</dbReference>
<dbReference type="NCBIfam" id="NF001159">
    <property type="entry name" value="PRK00150.1-3"/>
    <property type="match status" value="1"/>
</dbReference>
<dbReference type="GO" id="GO:0046872">
    <property type="term" value="F:metal ion binding"/>
    <property type="evidence" value="ECO:0007669"/>
    <property type="project" value="UniProtKB-KW"/>
</dbReference>
<feature type="binding site" evidence="6">
    <location>
        <position position="145"/>
    </location>
    <ligand>
        <name>Fe cation</name>
        <dbReference type="ChEBI" id="CHEBI:24875"/>
    </ligand>
</feature>
<name>A0A4S5E626_9MICC</name>
<dbReference type="GO" id="GO:0042586">
    <property type="term" value="F:peptide deformylase activity"/>
    <property type="evidence" value="ECO:0007669"/>
    <property type="project" value="UniProtKB-UniRule"/>
</dbReference>
<dbReference type="Pfam" id="PF01327">
    <property type="entry name" value="Pep_deformylase"/>
    <property type="match status" value="1"/>
</dbReference>
<comment type="similarity">
    <text evidence="1 6">Belongs to the polypeptide deformylase family.</text>
</comment>
<dbReference type="InterPro" id="IPR023635">
    <property type="entry name" value="Peptide_deformylase"/>
</dbReference>
<proteinExistence type="inferred from homology"/>
<comment type="catalytic activity">
    <reaction evidence="6">
        <text>N-terminal N-formyl-L-methionyl-[peptide] + H2O = N-terminal L-methionyl-[peptide] + formate</text>
        <dbReference type="Rhea" id="RHEA:24420"/>
        <dbReference type="Rhea" id="RHEA-COMP:10639"/>
        <dbReference type="Rhea" id="RHEA-COMP:10640"/>
        <dbReference type="ChEBI" id="CHEBI:15377"/>
        <dbReference type="ChEBI" id="CHEBI:15740"/>
        <dbReference type="ChEBI" id="CHEBI:49298"/>
        <dbReference type="ChEBI" id="CHEBI:64731"/>
        <dbReference type="EC" id="3.5.1.88"/>
    </reaction>
</comment>
<feature type="binding site" evidence="6">
    <location>
        <position position="141"/>
    </location>
    <ligand>
        <name>Fe cation</name>
        <dbReference type="ChEBI" id="CHEBI:24875"/>
    </ligand>
</feature>
<comment type="function">
    <text evidence="6">Removes the formyl group from the N-terminal Met of newly synthesized proteins. Requires at least a dipeptide for an efficient rate of reaction. N-terminal L-methionine is a prerequisite for activity but the enzyme has broad specificity at other positions.</text>
</comment>
<dbReference type="OrthoDB" id="9804313at2"/>
<evidence type="ECO:0000256" key="3">
    <source>
        <dbReference type="ARBA" id="ARBA00022801"/>
    </source>
</evidence>
<protein>
    <recommendedName>
        <fullName evidence="6">Peptide deformylase</fullName>
        <shortName evidence="6">PDF</shortName>
        <ecNumber evidence="6">3.5.1.88</ecNumber>
    </recommendedName>
    <alternativeName>
        <fullName evidence="6">Polypeptide deformylase</fullName>
    </alternativeName>
</protein>
<dbReference type="GO" id="GO:0006412">
    <property type="term" value="P:translation"/>
    <property type="evidence" value="ECO:0007669"/>
    <property type="project" value="UniProtKB-UniRule"/>
</dbReference>
<dbReference type="HAMAP" id="MF_00163">
    <property type="entry name" value="Pep_deformylase"/>
    <property type="match status" value="1"/>
</dbReference>
<keyword evidence="3 6" id="KW-0378">Hydrolase</keyword>
<evidence type="ECO:0000256" key="7">
    <source>
        <dbReference type="SAM" id="MobiDB-lite"/>
    </source>
</evidence>
<keyword evidence="5 6" id="KW-0408">Iron</keyword>
<dbReference type="Proteomes" id="UP000305233">
    <property type="component" value="Unassembled WGS sequence"/>
</dbReference>
<gene>
    <name evidence="6 8" type="primary">def</name>
    <name evidence="8" type="ORF">E8P82_05885</name>
</gene>